<feature type="transmembrane region" description="Helical" evidence="2">
    <location>
        <begin position="296"/>
        <end position="315"/>
    </location>
</feature>
<feature type="transmembrane region" description="Helical" evidence="2">
    <location>
        <begin position="7"/>
        <end position="23"/>
    </location>
</feature>
<feature type="transmembrane region" description="Helical" evidence="2">
    <location>
        <begin position="327"/>
        <end position="345"/>
    </location>
</feature>
<gene>
    <name evidence="5" type="ORF">FNH13_01225</name>
</gene>
<feature type="transmembrane region" description="Helical" evidence="2">
    <location>
        <begin position="207"/>
        <end position="227"/>
    </location>
</feature>
<dbReference type="KEGG" id="orz:FNH13_01225"/>
<feature type="domain" description="Acyltransferase 3" evidence="3">
    <location>
        <begin position="4"/>
        <end position="347"/>
    </location>
</feature>
<organism evidence="5 6">
    <name type="scientific">Ornithinimicrobium ciconiae</name>
    <dbReference type="NCBI Taxonomy" id="2594265"/>
    <lineage>
        <taxon>Bacteria</taxon>
        <taxon>Bacillati</taxon>
        <taxon>Actinomycetota</taxon>
        <taxon>Actinomycetes</taxon>
        <taxon>Micrococcales</taxon>
        <taxon>Ornithinimicrobiaceae</taxon>
        <taxon>Ornithinimicrobium</taxon>
    </lineage>
</organism>
<evidence type="ECO:0000259" key="4">
    <source>
        <dbReference type="Pfam" id="PF19040"/>
    </source>
</evidence>
<dbReference type="InterPro" id="IPR050879">
    <property type="entry name" value="Acyltransferase_3"/>
</dbReference>
<accession>A0A516G6F0</accession>
<dbReference type="EMBL" id="CP041616">
    <property type="protein sequence ID" value="QDO87114.1"/>
    <property type="molecule type" value="Genomic_DNA"/>
</dbReference>
<dbReference type="PANTHER" id="PTHR23028:SF53">
    <property type="entry name" value="ACYL_TRANSF_3 DOMAIN-CONTAINING PROTEIN"/>
    <property type="match status" value="1"/>
</dbReference>
<feature type="transmembrane region" description="Helical" evidence="2">
    <location>
        <begin position="142"/>
        <end position="159"/>
    </location>
</feature>
<feature type="transmembrane region" description="Helical" evidence="2">
    <location>
        <begin position="70"/>
        <end position="90"/>
    </location>
</feature>
<feature type="transmembrane region" description="Helical" evidence="2">
    <location>
        <begin position="263"/>
        <end position="284"/>
    </location>
</feature>
<dbReference type="InterPro" id="IPR043968">
    <property type="entry name" value="SGNH"/>
</dbReference>
<reference evidence="5 6" key="1">
    <citation type="submission" date="2019-07" db="EMBL/GenBank/DDBJ databases">
        <title>complete genome sequencing of Ornithinimicrobium sp. H23M54.</title>
        <authorList>
            <person name="Bae J.-W."/>
            <person name="Lee S.-Y."/>
        </authorList>
    </citation>
    <scope>NUCLEOTIDE SEQUENCE [LARGE SCALE GENOMIC DNA]</scope>
    <source>
        <strain evidence="5 6">H23M54</strain>
    </source>
</reference>
<proteinExistence type="predicted"/>
<dbReference type="OrthoDB" id="3404679at2"/>
<dbReference type="GO" id="GO:0009103">
    <property type="term" value="P:lipopolysaccharide biosynthetic process"/>
    <property type="evidence" value="ECO:0007669"/>
    <property type="project" value="TreeGrafter"/>
</dbReference>
<feature type="transmembrane region" description="Helical" evidence="2">
    <location>
        <begin position="29"/>
        <end position="49"/>
    </location>
</feature>
<feature type="region of interest" description="Disordered" evidence="1">
    <location>
        <begin position="395"/>
        <end position="499"/>
    </location>
</feature>
<dbReference type="Pfam" id="PF19040">
    <property type="entry name" value="SGNH"/>
    <property type="match status" value="1"/>
</dbReference>
<feature type="domain" description="SGNH" evidence="4">
    <location>
        <begin position="507"/>
        <end position="732"/>
    </location>
</feature>
<dbReference type="Pfam" id="PF01757">
    <property type="entry name" value="Acyl_transf_3"/>
    <property type="match status" value="1"/>
</dbReference>
<evidence type="ECO:0000256" key="1">
    <source>
        <dbReference type="SAM" id="MobiDB-lite"/>
    </source>
</evidence>
<evidence type="ECO:0000259" key="3">
    <source>
        <dbReference type="Pfam" id="PF01757"/>
    </source>
</evidence>
<evidence type="ECO:0000256" key="2">
    <source>
        <dbReference type="SAM" id="Phobius"/>
    </source>
</evidence>
<keyword evidence="5" id="KW-0808">Transferase</keyword>
<dbReference type="GO" id="GO:0016747">
    <property type="term" value="F:acyltransferase activity, transferring groups other than amino-acyl groups"/>
    <property type="evidence" value="ECO:0007669"/>
    <property type="project" value="InterPro"/>
</dbReference>
<keyword evidence="2" id="KW-1133">Transmembrane helix</keyword>
<dbReference type="InterPro" id="IPR002656">
    <property type="entry name" value="Acyl_transf_3_dom"/>
</dbReference>
<keyword evidence="2" id="KW-0472">Membrane</keyword>
<dbReference type="RefSeq" id="WP_143781772.1">
    <property type="nucleotide sequence ID" value="NZ_CP041616.1"/>
</dbReference>
<evidence type="ECO:0000313" key="6">
    <source>
        <dbReference type="Proteomes" id="UP000315395"/>
    </source>
</evidence>
<dbReference type="GO" id="GO:0016020">
    <property type="term" value="C:membrane"/>
    <property type="evidence" value="ECO:0007669"/>
    <property type="project" value="TreeGrafter"/>
</dbReference>
<name>A0A516G6F0_9MICO</name>
<feature type="transmembrane region" description="Helical" evidence="2">
    <location>
        <begin position="180"/>
        <end position="201"/>
    </location>
</feature>
<dbReference type="PANTHER" id="PTHR23028">
    <property type="entry name" value="ACETYLTRANSFERASE"/>
    <property type="match status" value="1"/>
</dbReference>
<evidence type="ECO:0000313" key="5">
    <source>
        <dbReference type="EMBL" id="QDO87114.1"/>
    </source>
</evidence>
<keyword evidence="5" id="KW-0012">Acyltransferase</keyword>
<sequence length="753" mass="79921">MRGDIEGLRAVAVLLVMLYHAGVSQVPGGFIGVDVFFVVSGFVITAGLLRELESTGRVRLLAFYGRRAKRLLPAAGLVLLVTAIASWLMVSRVQWQHIGEDIVGAAVYVVNWVFAGRSVDYLAEDIMPSPVLHYWSLAVEEQFYLIWPVVLLGLFAYLRRAATRRAGPDASPVLPRRQDLAIALVLVLIGPSLLFSVIYSLSNPEAAFFITPTRLWELGVGGLIALAPRVFAAWQHRQGAWVAWAGILLILASAYLADRVPHWPGIAAAVPVVGTALVIAGGFSGSSMGPARILELRPLVWVGGLSYSLYLWHWPLLRFWEWRFGEFTLVQGVAIVAFSFVPAWLSYRFVESPVRFAKVLHTTPRYALSVGFNCTLVALVAGLLLTQAAGVTSGDGQATGAGWSDGSGVQASDPDAGSDGPASTVVGQISSASAGGGVQVGVSVDDSRQDDSGLAGGDAAEQTGSPPPPGLPVPEAEQPGDEPFFETLTPDPVRATGDVPELYDRGCQVDPEDADFEPCVFGDPEGEVVVAVVGDSKIAQWMPALDAIAQEQGWLIRSYTKSSCAFAGALTVVDGAAYHSCQAWGQDVLARLTGAEKPVAVITSGGRLSALPAGNEEGEPVPEALVAGYVDYWTALEEEGIGVIAISDTQSPVGTGPVYECVEEHRDDPSACSWSSAASPATTILQQAASQVPQAHFIDMDPWVCPGQTCVGVYRNVLTYRQGSHITATFVGVLTEPLAAHLVPLIDDLEAGR</sequence>
<dbReference type="AlphaFoldDB" id="A0A516G6F0"/>
<feature type="transmembrane region" description="Helical" evidence="2">
    <location>
        <begin position="366"/>
        <end position="385"/>
    </location>
</feature>
<feature type="transmembrane region" description="Helical" evidence="2">
    <location>
        <begin position="239"/>
        <end position="257"/>
    </location>
</feature>
<keyword evidence="6" id="KW-1185">Reference proteome</keyword>
<keyword evidence="2" id="KW-0812">Transmembrane</keyword>
<protein>
    <submittedName>
        <fullName evidence="5">Acyltransferase</fullName>
    </submittedName>
</protein>
<dbReference type="Proteomes" id="UP000315395">
    <property type="component" value="Chromosome"/>
</dbReference>